<evidence type="ECO:0008006" key="3">
    <source>
        <dbReference type="Google" id="ProtNLM"/>
    </source>
</evidence>
<dbReference type="EMBL" id="MCBT01000001">
    <property type="protein sequence ID" value="OEG75913.1"/>
    <property type="molecule type" value="Genomic_DNA"/>
</dbReference>
<dbReference type="AlphaFoldDB" id="A0A1E5J2X2"/>
<sequence>MSEGDKSGKLAIIMRGLPGSGKSHWVEQFILTQTPNDAIALRQRGIFSTDALFIEDGEYRFNVRKLSQYHQQNLTFFIQALSRNEPIVICDNTNMAHWEFMAYEAAAKALGYQVRIVLIGNPTDSAHQELCARRNRHGVPIAQIRSMAAQFQAF</sequence>
<dbReference type="Proteomes" id="UP000095230">
    <property type="component" value="Unassembled WGS sequence"/>
</dbReference>
<dbReference type="Pfam" id="PF13671">
    <property type="entry name" value="AAA_33"/>
    <property type="match status" value="1"/>
</dbReference>
<evidence type="ECO:0000313" key="2">
    <source>
        <dbReference type="Proteomes" id="UP000095230"/>
    </source>
</evidence>
<dbReference type="Gene3D" id="3.40.50.300">
    <property type="entry name" value="P-loop containing nucleotide triphosphate hydrolases"/>
    <property type="match status" value="1"/>
</dbReference>
<comment type="caution">
    <text evidence="1">The sequence shown here is derived from an EMBL/GenBank/DDBJ whole genome shotgun (WGS) entry which is preliminary data.</text>
</comment>
<dbReference type="STRING" id="23.BEL05_17010"/>
<organism evidence="1 2">
    <name type="scientific">Shewanella colwelliana</name>
    <name type="common">Alteromonas colwelliana</name>
    <dbReference type="NCBI Taxonomy" id="23"/>
    <lineage>
        <taxon>Bacteria</taxon>
        <taxon>Pseudomonadati</taxon>
        <taxon>Pseudomonadota</taxon>
        <taxon>Gammaproteobacteria</taxon>
        <taxon>Alteromonadales</taxon>
        <taxon>Shewanellaceae</taxon>
        <taxon>Shewanella</taxon>
    </lineage>
</organism>
<dbReference type="SUPFAM" id="SSF52540">
    <property type="entry name" value="P-loop containing nucleoside triphosphate hydrolases"/>
    <property type="match status" value="1"/>
</dbReference>
<reference evidence="1 2" key="1">
    <citation type="submission" date="2016-07" db="EMBL/GenBank/DDBJ databases">
        <title>Whole-genome of two Shewanella species isolated from a digestive organ of sea cucumber Apostichopus japonicus Selenka 1867.</title>
        <authorList>
            <person name="Hong H.-H."/>
            <person name="Choi H."/>
            <person name="Cheon S."/>
            <person name="Oh J.-S."/>
            <person name="Lee H.-G."/>
            <person name="Park C."/>
        </authorList>
    </citation>
    <scope>NUCLEOTIDE SEQUENCE [LARGE SCALE GENOMIC DNA]</scope>
    <source>
        <strain evidence="1 2">CSB03KR</strain>
    </source>
</reference>
<dbReference type="OrthoDB" id="6182772at2"/>
<protein>
    <recommendedName>
        <fullName evidence="3">AAA family ATPase</fullName>
    </recommendedName>
</protein>
<name>A0A1E5J2X2_SHECO</name>
<dbReference type="InterPro" id="IPR026302">
    <property type="entry name" value="NEDD4-bd_p2"/>
</dbReference>
<proteinExistence type="predicted"/>
<gene>
    <name evidence="1" type="ORF">BEL05_17010</name>
</gene>
<dbReference type="PANTHER" id="PTHR13308:SF40">
    <property type="entry name" value="NEDD4-BINDING PROTEIN 2-LIKE 1"/>
    <property type="match status" value="1"/>
</dbReference>
<dbReference type="InterPro" id="IPR027417">
    <property type="entry name" value="P-loop_NTPase"/>
</dbReference>
<dbReference type="PANTHER" id="PTHR13308">
    <property type="entry name" value="NEDD4-BINDING PROTEIN 2-LIKE 1"/>
    <property type="match status" value="1"/>
</dbReference>
<accession>A0A1E5J2X2</accession>
<dbReference type="RefSeq" id="WP_069670016.1">
    <property type="nucleotide sequence ID" value="NZ_MCBT01000001.1"/>
</dbReference>
<evidence type="ECO:0000313" key="1">
    <source>
        <dbReference type="EMBL" id="OEG75913.1"/>
    </source>
</evidence>